<comment type="caution">
    <text evidence="2">The sequence shown here is derived from an EMBL/GenBank/DDBJ whole genome shotgun (WGS) entry which is preliminary data.</text>
</comment>
<dbReference type="GO" id="GO:0006313">
    <property type="term" value="P:DNA transposition"/>
    <property type="evidence" value="ECO:0007669"/>
    <property type="project" value="InterPro"/>
</dbReference>
<dbReference type="GO" id="GO:0003677">
    <property type="term" value="F:DNA binding"/>
    <property type="evidence" value="ECO:0007669"/>
    <property type="project" value="InterPro"/>
</dbReference>
<dbReference type="EMBL" id="VLIF01000058">
    <property type="protein sequence ID" value="NAO79438.1"/>
    <property type="molecule type" value="Genomic_DNA"/>
</dbReference>
<dbReference type="AlphaFoldDB" id="A0A6B2B4I3"/>
<reference evidence="2" key="1">
    <citation type="journal article" date="2020" name="Phytopathology">
        <title>Zucchini vein clearing disease is caused by several lineages within Pseudomonas syringae species complex.</title>
        <authorList>
            <person name="Lacault C."/>
            <person name="Briand M."/>
            <person name="Jacques M.A."/>
            <person name="Darrasse A."/>
        </authorList>
    </citation>
    <scope>NUCLEOTIDE SEQUENCE</scope>
    <source>
        <strain evidence="2">P123</strain>
    </source>
</reference>
<dbReference type="Pfam" id="PF01548">
    <property type="entry name" value="DEDD_Tnp_IS110"/>
    <property type="match status" value="1"/>
</dbReference>
<proteinExistence type="predicted"/>
<protein>
    <submittedName>
        <fullName evidence="2">IS110 family transposase</fullName>
    </submittedName>
</protein>
<dbReference type="InterPro" id="IPR047650">
    <property type="entry name" value="Transpos_IS110"/>
</dbReference>
<feature type="domain" description="Transposase IS110-like N-terminal" evidence="1">
    <location>
        <begin position="1"/>
        <end position="94"/>
    </location>
</feature>
<gene>
    <name evidence="2" type="ORF">PspP123CL_26675</name>
</gene>
<dbReference type="PANTHER" id="PTHR33055:SF13">
    <property type="entry name" value="TRANSPOSASE"/>
    <property type="match status" value="1"/>
</dbReference>
<dbReference type="PANTHER" id="PTHR33055">
    <property type="entry name" value="TRANSPOSASE FOR INSERTION SEQUENCE ELEMENT IS1111A"/>
    <property type="match status" value="1"/>
</dbReference>
<name>A0A6B2B4I3_PSESX</name>
<feature type="non-terminal residue" evidence="2">
    <location>
        <position position="143"/>
    </location>
</feature>
<evidence type="ECO:0000259" key="1">
    <source>
        <dbReference type="Pfam" id="PF01548"/>
    </source>
</evidence>
<organism evidence="2">
    <name type="scientific">Pseudomonas syringae</name>
    <dbReference type="NCBI Taxonomy" id="317"/>
    <lineage>
        <taxon>Bacteria</taxon>
        <taxon>Pseudomonadati</taxon>
        <taxon>Pseudomonadota</taxon>
        <taxon>Gammaproteobacteria</taxon>
        <taxon>Pseudomonadales</taxon>
        <taxon>Pseudomonadaceae</taxon>
        <taxon>Pseudomonas</taxon>
    </lineage>
</organism>
<evidence type="ECO:0000313" key="2">
    <source>
        <dbReference type="EMBL" id="NAO79438.1"/>
    </source>
</evidence>
<accession>A0A6B2B4I3</accession>
<sequence length="143" mass="16557">MEATNVYHVLFADAAHEAGCDVYMVDGYQLSHYRKGVNIRAKTDAQDARLLARYLKNELDELRPWIPASPLYRQLLSLFRRRAALVQARTGLVQSWTNEPFLRTAFANQVNSMKRFEALVEKKIRDVLQEAGLMRQVNRCMKV</sequence>
<dbReference type="InterPro" id="IPR002525">
    <property type="entry name" value="Transp_IS110-like_N"/>
</dbReference>
<dbReference type="GO" id="GO:0004803">
    <property type="term" value="F:transposase activity"/>
    <property type="evidence" value="ECO:0007669"/>
    <property type="project" value="InterPro"/>
</dbReference>